<accession>A0A538SRP3</accession>
<evidence type="ECO:0000313" key="3">
    <source>
        <dbReference type="Proteomes" id="UP000317366"/>
    </source>
</evidence>
<sequence>MTQTQLLKRIKRAHWRSLERLLRRAYQEGFSAGLVRAHGAGRRGRTIRADARVEGLVRQIEQHFGLDRYGFEVRVVHPGSGRRIPARDLLAKYIIEDGTSRDSARP</sequence>
<dbReference type="Proteomes" id="UP000317366">
    <property type="component" value="Unassembled WGS sequence"/>
</dbReference>
<gene>
    <name evidence="1" type="ORF">E6K74_07440</name>
    <name evidence="2" type="ORF">E6K77_07400</name>
</gene>
<evidence type="ECO:0000313" key="1">
    <source>
        <dbReference type="EMBL" id="TMQ54065.1"/>
    </source>
</evidence>
<evidence type="ECO:0000313" key="2">
    <source>
        <dbReference type="EMBL" id="TMQ62434.1"/>
    </source>
</evidence>
<dbReference type="EMBL" id="VBOU01000077">
    <property type="protein sequence ID" value="TMQ54065.1"/>
    <property type="molecule type" value="Genomic_DNA"/>
</dbReference>
<comment type="caution">
    <text evidence="1">The sequence shown here is derived from an EMBL/GenBank/DDBJ whole genome shotgun (WGS) entry which is preliminary data.</text>
</comment>
<organism evidence="1 4">
    <name type="scientific">Eiseniibacteriota bacterium</name>
    <dbReference type="NCBI Taxonomy" id="2212470"/>
    <lineage>
        <taxon>Bacteria</taxon>
        <taxon>Candidatus Eiseniibacteriota</taxon>
    </lineage>
</organism>
<protein>
    <submittedName>
        <fullName evidence="1">Uncharacterized protein</fullName>
    </submittedName>
</protein>
<dbReference type="EMBL" id="VBOX01000078">
    <property type="protein sequence ID" value="TMQ62434.1"/>
    <property type="molecule type" value="Genomic_DNA"/>
</dbReference>
<dbReference type="AlphaFoldDB" id="A0A538SRP3"/>
<reference evidence="3 4" key="1">
    <citation type="journal article" date="2019" name="Nat. Microbiol.">
        <title>Mediterranean grassland soil C-N compound turnover is dependent on rainfall and depth, and is mediated by genomically divergent microorganisms.</title>
        <authorList>
            <person name="Diamond S."/>
            <person name="Andeer P.F."/>
            <person name="Li Z."/>
            <person name="Crits-Christoph A."/>
            <person name="Burstein D."/>
            <person name="Anantharaman K."/>
            <person name="Lane K.R."/>
            <person name="Thomas B.C."/>
            <person name="Pan C."/>
            <person name="Northen T.R."/>
            <person name="Banfield J.F."/>
        </authorList>
    </citation>
    <scope>NUCLEOTIDE SEQUENCE [LARGE SCALE GENOMIC DNA]</scope>
    <source>
        <strain evidence="1">WS_4</strain>
        <strain evidence="2">WS_7</strain>
    </source>
</reference>
<evidence type="ECO:0000313" key="4">
    <source>
        <dbReference type="Proteomes" id="UP000319829"/>
    </source>
</evidence>
<name>A0A538SRP3_UNCEI</name>
<dbReference type="Proteomes" id="UP000319829">
    <property type="component" value="Unassembled WGS sequence"/>
</dbReference>
<proteinExistence type="predicted"/>